<evidence type="ECO:0000313" key="9">
    <source>
        <dbReference type="EMBL" id="EAR51345.1"/>
    </source>
</evidence>
<dbReference type="SMART" id="SM01351">
    <property type="entry name" value="Aspzincin_M35"/>
    <property type="match status" value="1"/>
</dbReference>
<dbReference type="GO" id="GO:0004222">
    <property type="term" value="F:metalloendopeptidase activity"/>
    <property type="evidence" value="ECO:0007669"/>
    <property type="project" value="InterPro"/>
</dbReference>
<protein>
    <submittedName>
        <fullName evidence="9">Probable protease</fullName>
    </submittedName>
</protein>
<evidence type="ECO:0000313" key="10">
    <source>
        <dbReference type="Proteomes" id="UP000003635"/>
    </source>
</evidence>
<dbReference type="InterPro" id="IPR034106">
    <property type="entry name" value="M35_peptidyl-Lys-like"/>
</dbReference>
<dbReference type="EMBL" id="AAOT01000013">
    <property type="protein sequence ID" value="EAR51345.1"/>
    <property type="molecule type" value="Genomic_DNA"/>
</dbReference>
<comment type="similarity">
    <text evidence="2">Belongs to the peptidase M35 family.</text>
</comment>
<dbReference type="STRING" id="314256.OG2516_15314"/>
<gene>
    <name evidence="9" type="ORF">OG2516_15314</name>
</gene>
<evidence type="ECO:0000256" key="1">
    <source>
        <dbReference type="ARBA" id="ARBA00001947"/>
    </source>
</evidence>
<comment type="cofactor">
    <cofactor evidence="1">
        <name>Zn(2+)</name>
        <dbReference type="ChEBI" id="CHEBI:29105"/>
    </cofactor>
</comment>
<evidence type="ECO:0000256" key="2">
    <source>
        <dbReference type="ARBA" id="ARBA00010279"/>
    </source>
</evidence>
<keyword evidence="3 9" id="KW-0645">Protease</keyword>
<keyword evidence="7" id="KW-0482">Metalloprotease</keyword>
<keyword evidence="10" id="KW-1185">Reference proteome</keyword>
<organism evidence="9 10">
    <name type="scientific">Oceanicola granulosus (strain ATCC BAA-861 / DSM 15982 / KCTC 12143 / HTCC2516)</name>
    <dbReference type="NCBI Taxonomy" id="314256"/>
    <lineage>
        <taxon>Bacteria</taxon>
        <taxon>Pseudomonadati</taxon>
        <taxon>Pseudomonadota</taxon>
        <taxon>Alphaproteobacteria</taxon>
        <taxon>Rhodobacterales</taxon>
        <taxon>Roseobacteraceae</taxon>
        <taxon>Oceanicola</taxon>
    </lineage>
</organism>
<dbReference type="GO" id="GO:0046872">
    <property type="term" value="F:metal ion binding"/>
    <property type="evidence" value="ECO:0007669"/>
    <property type="project" value="UniProtKB-KW"/>
</dbReference>
<dbReference type="AlphaFoldDB" id="Q2CFF0"/>
<evidence type="ECO:0000256" key="3">
    <source>
        <dbReference type="ARBA" id="ARBA00022670"/>
    </source>
</evidence>
<dbReference type="PANTHER" id="PTHR37016">
    <property type="match status" value="1"/>
</dbReference>
<dbReference type="PANTHER" id="PTHR37016:SF3">
    <property type="entry name" value="NEUTRAL PROTEASE 2-RELATED"/>
    <property type="match status" value="1"/>
</dbReference>
<evidence type="ECO:0000256" key="5">
    <source>
        <dbReference type="ARBA" id="ARBA00022801"/>
    </source>
</evidence>
<evidence type="ECO:0000256" key="7">
    <source>
        <dbReference type="ARBA" id="ARBA00023049"/>
    </source>
</evidence>
<keyword evidence="4" id="KW-0479">Metal-binding</keyword>
<accession>Q2CFF0</accession>
<dbReference type="InterPro" id="IPR050414">
    <property type="entry name" value="Fungal_M35_metalloproteases"/>
</dbReference>
<dbReference type="CDD" id="cd11006">
    <property type="entry name" value="M35_peptidyl-Lys_like"/>
    <property type="match status" value="1"/>
</dbReference>
<evidence type="ECO:0000256" key="6">
    <source>
        <dbReference type="ARBA" id="ARBA00022833"/>
    </source>
</evidence>
<dbReference type="Proteomes" id="UP000003635">
    <property type="component" value="Unassembled WGS sequence"/>
</dbReference>
<dbReference type="eggNOG" id="ENOG5031M3D">
    <property type="taxonomic scope" value="Bacteria"/>
</dbReference>
<dbReference type="GO" id="GO:0006508">
    <property type="term" value="P:proteolysis"/>
    <property type="evidence" value="ECO:0007669"/>
    <property type="project" value="UniProtKB-KW"/>
</dbReference>
<dbReference type="HOGENOM" id="CLU_122368_0_0_5"/>
<reference evidence="9 10" key="1">
    <citation type="journal article" date="2010" name="J. Bacteriol.">
        <title>Genome sequences of Oceanicola granulosus HTCC2516(T) and Oceanicola batsensis HTCC2597(TDelta).</title>
        <authorList>
            <person name="Thrash J.C."/>
            <person name="Cho J.C."/>
            <person name="Vergin K.L."/>
            <person name="Giovannoni S.J."/>
        </authorList>
    </citation>
    <scope>NUCLEOTIDE SEQUENCE [LARGE SCALE GENOMIC DNA]</scope>
    <source>
        <strain evidence="10">ATCC BAA-861 / DSM 15982 / KCTC 12143 / HTCC2516</strain>
    </source>
</reference>
<evidence type="ECO:0000256" key="4">
    <source>
        <dbReference type="ARBA" id="ARBA00022723"/>
    </source>
</evidence>
<name>Q2CFF0_OCEGH</name>
<dbReference type="SUPFAM" id="SSF55486">
    <property type="entry name" value="Metalloproteases ('zincins'), catalytic domain"/>
    <property type="match status" value="1"/>
</dbReference>
<dbReference type="Gene3D" id="3.40.390.10">
    <property type="entry name" value="Collagenase (Catalytic Domain)"/>
    <property type="match status" value="1"/>
</dbReference>
<dbReference type="InterPro" id="IPR024079">
    <property type="entry name" value="MetalloPept_cat_dom_sf"/>
</dbReference>
<keyword evidence="6" id="KW-0862">Zinc</keyword>
<dbReference type="InterPro" id="IPR029463">
    <property type="entry name" value="Lys_MEP"/>
</dbReference>
<evidence type="ECO:0000259" key="8">
    <source>
        <dbReference type="SMART" id="SM01351"/>
    </source>
</evidence>
<keyword evidence="5" id="KW-0378">Hydrolase</keyword>
<comment type="caution">
    <text evidence="9">The sequence shown here is derived from an EMBL/GenBank/DDBJ whole genome shotgun (WGS) entry which is preliminary data.</text>
</comment>
<sequence>MLALVAAPAAAQQFETCEKVERDAVLEALAGAEKVVLRAAVSVGDTPEYRRWFGPYSKENAAVVRAAFKSIHIAIRDAEIKIVCANIGEEDCDRQMYANVWSHDHYRINLCPAFFSMPRMYAFPQGSEEMENGSREGTIIHEMSHFDVVARTDDICYSRSACSDRALRRQEVLIRNADSYQYFAEDISYLP</sequence>
<dbReference type="Pfam" id="PF14521">
    <property type="entry name" value="Aspzincin_M35"/>
    <property type="match status" value="1"/>
</dbReference>
<feature type="domain" description="Lysine-specific metallo-endopeptidase" evidence="8">
    <location>
        <begin position="39"/>
        <end position="185"/>
    </location>
</feature>
<proteinExistence type="inferred from homology"/>